<dbReference type="RefSeq" id="WP_244544813.1">
    <property type="nucleotide sequence ID" value="NZ_FOVR01000021.1"/>
</dbReference>
<evidence type="ECO:0000313" key="5">
    <source>
        <dbReference type="EMBL" id="SFP08015.1"/>
    </source>
</evidence>
<keyword evidence="6" id="KW-1185">Reference proteome</keyword>
<protein>
    <submittedName>
        <fullName evidence="5">Segregation and condensation protein B</fullName>
    </submittedName>
</protein>
<dbReference type="PANTHER" id="PTHR34298:SF2">
    <property type="entry name" value="SEGREGATION AND CONDENSATION PROTEIN B"/>
    <property type="match status" value="1"/>
</dbReference>
<dbReference type="GO" id="GO:0051304">
    <property type="term" value="P:chromosome separation"/>
    <property type="evidence" value="ECO:0007669"/>
    <property type="project" value="InterPro"/>
</dbReference>
<keyword evidence="1" id="KW-0963">Cytoplasm</keyword>
<evidence type="ECO:0000313" key="6">
    <source>
        <dbReference type="Proteomes" id="UP000199236"/>
    </source>
</evidence>
<dbReference type="InterPro" id="IPR005234">
    <property type="entry name" value="ScpB_csome_segregation"/>
</dbReference>
<dbReference type="Proteomes" id="UP000199236">
    <property type="component" value="Unassembled WGS sequence"/>
</dbReference>
<dbReference type="AlphaFoldDB" id="A0A1I5MEK1"/>
<keyword evidence="2" id="KW-0132">Cell division</keyword>
<dbReference type="PIRSF" id="PIRSF019345">
    <property type="entry name" value="ScpB"/>
    <property type="match status" value="1"/>
</dbReference>
<keyword evidence="4" id="KW-0131">Cell cycle</keyword>
<evidence type="ECO:0000256" key="3">
    <source>
        <dbReference type="ARBA" id="ARBA00022829"/>
    </source>
</evidence>
<organism evidence="5 6">
    <name type="scientific">Cohaesibacter marisflavi</name>
    <dbReference type="NCBI Taxonomy" id="655353"/>
    <lineage>
        <taxon>Bacteria</taxon>
        <taxon>Pseudomonadati</taxon>
        <taxon>Pseudomonadota</taxon>
        <taxon>Alphaproteobacteria</taxon>
        <taxon>Hyphomicrobiales</taxon>
        <taxon>Cohaesibacteraceae</taxon>
    </lineage>
</organism>
<evidence type="ECO:0000256" key="4">
    <source>
        <dbReference type="ARBA" id="ARBA00023306"/>
    </source>
</evidence>
<proteinExistence type="predicted"/>
<dbReference type="STRING" id="655353.SAMN04488056_12111"/>
<dbReference type="GO" id="GO:0051301">
    <property type="term" value="P:cell division"/>
    <property type="evidence" value="ECO:0007669"/>
    <property type="project" value="UniProtKB-KW"/>
</dbReference>
<sequence>MGPEHIKGRGGQDGSASDDTLLDRELLDWPAPLRWREWILRVEAVIFASTQPVSREQLQRVVGKTCSIDLLIEDLIEDLRDRPYELVAVAGGWQHRTRGRFAEVIRASNAPTRSTAAKLSQFEAAVLTAISYFQPITRNELSKLFGKQVSRDLIGNLRGAGFIASGPRSPTPGAPYSYITTKHFLTVFGLETLRDLPDMEALEDAGLLGRHAD</sequence>
<name>A0A1I5MEK1_9HYPH</name>
<dbReference type="SUPFAM" id="SSF46785">
    <property type="entry name" value="Winged helix' DNA-binding domain"/>
    <property type="match status" value="2"/>
</dbReference>
<dbReference type="InterPro" id="IPR036388">
    <property type="entry name" value="WH-like_DNA-bd_sf"/>
</dbReference>
<reference evidence="5 6" key="1">
    <citation type="submission" date="2016-10" db="EMBL/GenBank/DDBJ databases">
        <authorList>
            <person name="de Groot N.N."/>
        </authorList>
    </citation>
    <scope>NUCLEOTIDE SEQUENCE [LARGE SCALE GENOMIC DNA]</scope>
    <source>
        <strain evidence="5 6">CGMCC 1.9157</strain>
    </source>
</reference>
<gene>
    <name evidence="5" type="ORF">SAMN04488056_12111</name>
</gene>
<evidence type="ECO:0000256" key="1">
    <source>
        <dbReference type="ARBA" id="ARBA00022490"/>
    </source>
</evidence>
<dbReference type="EMBL" id="FOVR01000021">
    <property type="protein sequence ID" value="SFP08015.1"/>
    <property type="molecule type" value="Genomic_DNA"/>
</dbReference>
<evidence type="ECO:0000256" key="2">
    <source>
        <dbReference type="ARBA" id="ARBA00022618"/>
    </source>
</evidence>
<dbReference type="InterPro" id="IPR036390">
    <property type="entry name" value="WH_DNA-bd_sf"/>
</dbReference>
<keyword evidence="3" id="KW-0159">Chromosome partition</keyword>
<dbReference type="Gene3D" id="1.10.10.10">
    <property type="entry name" value="Winged helix-like DNA-binding domain superfamily/Winged helix DNA-binding domain"/>
    <property type="match status" value="2"/>
</dbReference>
<dbReference type="PANTHER" id="PTHR34298">
    <property type="entry name" value="SEGREGATION AND CONDENSATION PROTEIN B"/>
    <property type="match status" value="1"/>
</dbReference>
<dbReference type="Pfam" id="PF04079">
    <property type="entry name" value="SMC_ScpB"/>
    <property type="match status" value="1"/>
</dbReference>
<accession>A0A1I5MEK1</accession>